<dbReference type="PANTHER" id="PTHR47947">
    <property type="entry name" value="CYTOCHROME P450 82C3-RELATED"/>
    <property type="match status" value="1"/>
</dbReference>
<dbReference type="InterPro" id="IPR017972">
    <property type="entry name" value="Cyt_P450_CS"/>
</dbReference>
<feature type="binding site" description="axial binding residue" evidence="7">
    <location>
        <position position="485"/>
    </location>
    <ligand>
        <name>heme</name>
        <dbReference type="ChEBI" id="CHEBI:30413"/>
    </ligand>
    <ligandPart>
        <name>Fe</name>
        <dbReference type="ChEBI" id="CHEBI:18248"/>
    </ligandPart>
</feature>
<comment type="cofactor">
    <cofactor evidence="7">
        <name>heme</name>
        <dbReference type="ChEBI" id="CHEBI:30413"/>
    </cofactor>
</comment>
<dbReference type="InterPro" id="IPR001128">
    <property type="entry name" value="Cyt_P450"/>
</dbReference>
<evidence type="ECO:0000256" key="5">
    <source>
        <dbReference type="ARBA" id="ARBA00023004"/>
    </source>
</evidence>
<dbReference type="InterPro" id="IPR050651">
    <property type="entry name" value="Plant_Cytochrome_P450_Monoox"/>
</dbReference>
<dbReference type="PANTHER" id="PTHR47947:SF20">
    <property type="entry name" value="CYTOCHROME P450 FAMILY PROTEIN"/>
    <property type="match status" value="1"/>
</dbReference>
<dbReference type="OrthoDB" id="2789670at2759"/>
<dbReference type="Gene3D" id="1.10.630.10">
    <property type="entry name" value="Cytochrome P450"/>
    <property type="match status" value="1"/>
</dbReference>
<evidence type="ECO:0000256" key="1">
    <source>
        <dbReference type="ARBA" id="ARBA00010617"/>
    </source>
</evidence>
<comment type="similarity">
    <text evidence="1 8">Belongs to the cytochrome P450 family.</text>
</comment>
<keyword evidence="9" id="KW-0472">Membrane</keyword>
<accession>A0A6P8EKW1</accession>
<evidence type="ECO:0000256" key="4">
    <source>
        <dbReference type="ARBA" id="ARBA00023002"/>
    </source>
</evidence>
<feature type="transmembrane region" description="Helical" evidence="9">
    <location>
        <begin position="12"/>
        <end position="32"/>
    </location>
</feature>
<keyword evidence="3 7" id="KW-0479">Metal-binding</keyword>
<evidence type="ECO:0000256" key="9">
    <source>
        <dbReference type="SAM" id="Phobius"/>
    </source>
</evidence>
<evidence type="ECO:0000313" key="11">
    <source>
        <dbReference type="RefSeq" id="XP_031406999.1"/>
    </source>
</evidence>
<keyword evidence="5 7" id="KW-0408">Iron</keyword>
<evidence type="ECO:0000256" key="7">
    <source>
        <dbReference type="PIRSR" id="PIRSR602401-1"/>
    </source>
</evidence>
<dbReference type="GO" id="GO:0016705">
    <property type="term" value="F:oxidoreductase activity, acting on paired donors, with incorporation or reduction of molecular oxygen"/>
    <property type="evidence" value="ECO:0007669"/>
    <property type="project" value="InterPro"/>
</dbReference>
<dbReference type="GO" id="GO:0004497">
    <property type="term" value="F:monooxygenase activity"/>
    <property type="evidence" value="ECO:0007669"/>
    <property type="project" value="UniProtKB-KW"/>
</dbReference>
<dbReference type="InterPro" id="IPR002401">
    <property type="entry name" value="Cyt_P450_E_grp-I"/>
</dbReference>
<keyword evidence="9" id="KW-1133">Transmembrane helix</keyword>
<organism evidence="10 11">
    <name type="scientific">Punica granatum</name>
    <name type="common">Pomegranate</name>
    <dbReference type="NCBI Taxonomy" id="22663"/>
    <lineage>
        <taxon>Eukaryota</taxon>
        <taxon>Viridiplantae</taxon>
        <taxon>Streptophyta</taxon>
        <taxon>Embryophyta</taxon>
        <taxon>Tracheophyta</taxon>
        <taxon>Spermatophyta</taxon>
        <taxon>Magnoliopsida</taxon>
        <taxon>eudicotyledons</taxon>
        <taxon>Gunneridae</taxon>
        <taxon>Pentapetalae</taxon>
        <taxon>rosids</taxon>
        <taxon>malvids</taxon>
        <taxon>Myrtales</taxon>
        <taxon>Lythraceae</taxon>
        <taxon>Punica</taxon>
    </lineage>
</organism>
<dbReference type="AlphaFoldDB" id="A0A6P8EKW1"/>
<dbReference type="FunFam" id="1.10.630.10:FF:000081">
    <property type="entry name" value="Cytochrome P450 CYP81N5"/>
    <property type="match status" value="1"/>
</dbReference>
<evidence type="ECO:0000256" key="3">
    <source>
        <dbReference type="ARBA" id="ARBA00022723"/>
    </source>
</evidence>
<dbReference type="SUPFAM" id="SSF48264">
    <property type="entry name" value="Cytochrome P450"/>
    <property type="match status" value="1"/>
</dbReference>
<keyword evidence="10" id="KW-1185">Reference proteome</keyword>
<dbReference type="PRINTS" id="PR00385">
    <property type="entry name" value="P450"/>
</dbReference>
<dbReference type="PRINTS" id="PR00463">
    <property type="entry name" value="EP450I"/>
</dbReference>
<dbReference type="GeneID" id="116215430"/>
<gene>
    <name evidence="11" type="primary">LOC116215430</name>
</gene>
<protein>
    <submittedName>
        <fullName evidence="11">Cytochrome P450 81Q32-like isoform X1</fullName>
    </submittedName>
</protein>
<name>A0A6P8EKW1_PUNGR</name>
<evidence type="ECO:0000313" key="10">
    <source>
        <dbReference type="Proteomes" id="UP000515151"/>
    </source>
</evidence>
<dbReference type="InterPro" id="IPR036396">
    <property type="entry name" value="Cyt_P450_sf"/>
</dbReference>
<dbReference type="GO" id="GO:0005506">
    <property type="term" value="F:iron ion binding"/>
    <property type="evidence" value="ECO:0007669"/>
    <property type="project" value="InterPro"/>
</dbReference>
<proteinExistence type="inferred from homology"/>
<evidence type="ECO:0000256" key="6">
    <source>
        <dbReference type="ARBA" id="ARBA00023033"/>
    </source>
</evidence>
<reference evidence="10" key="1">
    <citation type="journal article" date="2020" name="Plant Biotechnol. J.">
        <title>The pomegranate (Punica granatum L.) draft genome dissects genetic divergence between soft- and hard-seeded cultivars.</title>
        <authorList>
            <person name="Luo X."/>
            <person name="Li H."/>
            <person name="Wu Z."/>
            <person name="Yao W."/>
            <person name="Zhao P."/>
            <person name="Cao D."/>
            <person name="Yu H."/>
            <person name="Li K."/>
            <person name="Poudel K."/>
            <person name="Zhao D."/>
            <person name="Zhang F."/>
            <person name="Xia X."/>
            <person name="Chen L."/>
            <person name="Wang Q."/>
            <person name="Jing D."/>
            <person name="Cao S."/>
        </authorList>
    </citation>
    <scope>NUCLEOTIDE SEQUENCE [LARGE SCALE GENOMIC DNA]</scope>
    <source>
        <strain evidence="10">cv. Tunisia</strain>
    </source>
</reference>
<keyword evidence="4 8" id="KW-0560">Oxidoreductase</keyword>
<dbReference type="Proteomes" id="UP000515151">
    <property type="component" value="Chromosome 7"/>
</dbReference>
<evidence type="ECO:0000256" key="8">
    <source>
        <dbReference type="RuleBase" id="RU000461"/>
    </source>
</evidence>
<reference evidence="11" key="2">
    <citation type="submission" date="2025-08" db="UniProtKB">
        <authorList>
            <consortium name="RefSeq"/>
        </authorList>
    </citation>
    <scope>IDENTIFICATION</scope>
    <source>
        <tissue evidence="11">Leaf</tissue>
    </source>
</reference>
<keyword evidence="9" id="KW-0812">Transmembrane</keyword>
<dbReference type="Pfam" id="PF00067">
    <property type="entry name" value="p450"/>
    <property type="match status" value="1"/>
</dbReference>
<keyword evidence="2 7" id="KW-0349">Heme</keyword>
<dbReference type="GO" id="GO:0020037">
    <property type="term" value="F:heme binding"/>
    <property type="evidence" value="ECO:0007669"/>
    <property type="project" value="InterPro"/>
</dbReference>
<evidence type="ECO:0000256" key="2">
    <source>
        <dbReference type="ARBA" id="ARBA00022617"/>
    </source>
</evidence>
<dbReference type="PROSITE" id="PS00086">
    <property type="entry name" value="CYTOCHROME_P450"/>
    <property type="match status" value="1"/>
</dbReference>
<dbReference type="RefSeq" id="XP_031406999.1">
    <property type="nucleotide sequence ID" value="XM_031551139.1"/>
</dbReference>
<keyword evidence="6 8" id="KW-0503">Monooxygenase</keyword>
<dbReference type="SMR" id="A0A6P8EKW1"/>
<sequence length="557" mass="63306">MREKMEESNTYQVPAVLLFVSFFFLVYGFFFLRKHANPKNLPPGPPSLPIIGHLHLLKEPIHRSLQELTSTYGRTFLLRIGYRKVLVISSASAVQECFMKYDIVFADRPRMLVMEILNYDKTTVAFSPYGAYWRNLRRLLAIEIFSTKSLAALSSIWQEEARIWVKELFEKSGKEMFIVRLRSKLIDLSFNVMMMVLVGKRYYGKEDDVVSEEGREIKEMMRELGELHGSTANLGDYIPILETMDFLGVKKRMVKGRNKIDSFLQHLVDANRCKIIESAVPSVDNNTSGETSTRTTCLLNRMLLLQQTEPEFYIDRTIKGVLQGPLDFIPSTAITFRVFKSTMLLAGTDTSATTVEWVMALLLNHPDVLAKAKIEIDSAVGCNRLVEDADLPNLPYLQNVITETLRLYPPVPLLLPHESSEDTTVCGFHVPRSTMLLVNAWSIHRDPELWEDPERFVPERFEHGSRESGYEGHKWIPFGVGRRACPGATFGRRVVGLVVGSLIQCFEWQRVGQEEVDLAEGFGLTMPPATPVEALCKPRETMTQFLAKLQVNDEVAG</sequence>